<feature type="compositionally biased region" description="Acidic residues" evidence="2">
    <location>
        <begin position="1452"/>
        <end position="1461"/>
    </location>
</feature>
<evidence type="ECO:0000313" key="5">
    <source>
        <dbReference type="Proteomes" id="UP000601435"/>
    </source>
</evidence>
<name>A0A812JMP0_9DINO</name>
<feature type="compositionally biased region" description="Basic and acidic residues" evidence="2">
    <location>
        <begin position="905"/>
        <end position="916"/>
    </location>
</feature>
<dbReference type="InterPro" id="IPR029052">
    <property type="entry name" value="Metallo-depent_PP-like"/>
</dbReference>
<dbReference type="Proteomes" id="UP000601435">
    <property type="component" value="Unassembled WGS sequence"/>
</dbReference>
<sequence length="1634" mass="183564">MGTACGRAASIATNSQATRNSIRKAQRIAYVCDVEGHWDFFCNFVELCDGVKFKLPGNDGRKARTSQELELELADGWLFVFGGDACDKGPGTLRFLEAMVMLKRKYPARVFLILGNRDLNKMRWTSELTPSELKRIKEVPRAFWQSRLPGNCPTHWEYLRRTVAQEEGLNEDEVTERMIQNRNTKANKLRYMLDCDMGSVGDFEFRREELAHLLNVRKEEVTDEDVVESYERSVAPGGVMRKFLNLGQLALLIDGTLFVHGQIIGNQFPPDQVLGADDENTAWSLGVVPGEEQREECLETWIAKINSWAASEIRDWQHRPQWEVPPKVSTFESWSQRGASELIAYGTPGTRYPTVIYCRYLTEQSMPLPLPDNMVEYLKQYGVKFVVVGHTPHGNAPTVIMHDGVTLIMGDTSFSDVKANRFFQGDNRGTAACSIEYRGHAWFVHGQTDKDQAFDYSVGPGITPGCDPLVGRFTKPTKEGKQFFVKAKLKNADDATQYLLSHVQGFRYEYAVSSNDEVATAIEEGSVHFLSEKLLMEFLEQDVMSKIRHLFHMLDMNDDGTISMTELVVAINDPLFRRGLRSIFPTLDPVSLLGSATLMDGELGPEQFHDLCKKHADKGKLESCIYFPMVVSGEPSAVGAFPKALPNFHCVPTKYVQPGHLTVFKGHFDSWFQQPRSFECDLSRLKCPDSSPMSEFCKSLKPHKAATSCMSAIAELNIPEAERRRLKIPAAGQYFAWSYPFSLVRSWKSSTSELPKPGAGMDPDVAFLTVGGFVYFDDNYQPVHINAAVPDPKGRLRFGPPRWIHGLHGNRVPRSSRELIHLAKTTALMFEEPIKRMMTAIVAWANRMDKAIRLKIDGTTAGAGGDKAGRRAIPAGVTLPANGHGMTTTPLGAIAAVDDWTQDQRNGDRVDKKPDDWESWGSRKQSAISERMTVPTFSADKSGEDLGADARSYLRQVSAWCEVTKTPPSQRALLLYQSLSGRAWVESEELNVESLAQENGVEVFTKWVAEHYQEVEVGKSSEAFTNFFKKLKRQQGQSMREFNSCFDRAHARLLEIDCRLPEIAKAWAYMNALSLAHGEELALLASVNNEYNTQRLQRAALLHERSLKPPWTPRRPFFPDPKKNLAIKGAYMADIYEEDESEAATEFTEEGGIPEEIAVELHEAYMAQEAAKNRYKDVVKSRGFSGGDARGSDRDANAGAIGIAIKNVLSTKVKTKDAFVVHVAYEVANSGLGEGLLAITDCACNKTVVGQACVQQYVTAARRAGLSPCLLPCRDEFRFGASEVFRANYAVSIGVVFHYLLAGNDEEHILDVMSYDRRRQREVAIRAAARVAFFRSQVDTKLRRSLLQRARVKRGEYTVGEMVCFYRIDKSAIKRGRWRGPGVILGREGGNWWVTFARRCHLVVVAEEHMRPSKAEEVGGLFDTKMARADLEKWLFADPDDPNVFEGAHDGLEEEPGDEDNERPADAPVDEHAFEFQLDGEEGGERTGDQDMDVPDEENAPLDLGEAAGECESYGPGRRMRRKQKGSSEPYSVNMLKKCVTERSKEKQLEKELPRSQIPPEHHAAFKAAEQKQIREHIEHKALTMLSRRESDEVRATVPADRVLTSRWAYKDKHYARRRLQPDTPCKAKARLVD</sequence>
<dbReference type="GO" id="GO:0005509">
    <property type="term" value="F:calcium ion binding"/>
    <property type="evidence" value="ECO:0007669"/>
    <property type="project" value="InterPro"/>
</dbReference>
<reference evidence="4" key="1">
    <citation type="submission" date="2021-02" db="EMBL/GenBank/DDBJ databases">
        <authorList>
            <person name="Dougan E. K."/>
            <person name="Rhodes N."/>
            <person name="Thang M."/>
            <person name="Chan C."/>
        </authorList>
    </citation>
    <scope>NUCLEOTIDE SEQUENCE</scope>
</reference>
<dbReference type="Gene3D" id="3.60.21.10">
    <property type="match status" value="1"/>
</dbReference>
<protein>
    <submittedName>
        <fullName evidence="4">GIP protein</fullName>
    </submittedName>
</protein>
<dbReference type="PROSITE" id="PS50222">
    <property type="entry name" value="EF_HAND_2"/>
    <property type="match status" value="1"/>
</dbReference>
<feature type="region of interest" description="Disordered" evidence="2">
    <location>
        <begin position="904"/>
        <end position="925"/>
    </location>
</feature>
<dbReference type="PANTHER" id="PTHR42254">
    <property type="entry name" value="METALLOPHOS DOMAIN-CONTAINING PROTEIN"/>
    <property type="match status" value="1"/>
</dbReference>
<feature type="region of interest" description="Disordered" evidence="2">
    <location>
        <begin position="1443"/>
        <end position="1466"/>
    </location>
</feature>
<comment type="caution">
    <text evidence="4">The sequence shown here is derived from an EMBL/GenBank/DDBJ whole genome shotgun (WGS) entry which is preliminary data.</text>
</comment>
<dbReference type="InterPro" id="IPR018247">
    <property type="entry name" value="EF_Hand_1_Ca_BS"/>
</dbReference>
<gene>
    <name evidence="4" type="primary">GIP</name>
    <name evidence="4" type="ORF">SNEC2469_LOCUS1724</name>
</gene>
<feature type="region of interest" description="Disordered" evidence="2">
    <location>
        <begin position="1479"/>
        <end position="1571"/>
    </location>
</feature>
<proteinExistence type="predicted"/>
<feature type="compositionally biased region" description="Acidic residues" evidence="2">
    <location>
        <begin position="1490"/>
        <end position="1500"/>
    </location>
</feature>
<organism evidence="4 5">
    <name type="scientific">Symbiodinium necroappetens</name>
    <dbReference type="NCBI Taxonomy" id="1628268"/>
    <lineage>
        <taxon>Eukaryota</taxon>
        <taxon>Sar</taxon>
        <taxon>Alveolata</taxon>
        <taxon>Dinophyceae</taxon>
        <taxon>Suessiales</taxon>
        <taxon>Symbiodiniaceae</taxon>
        <taxon>Symbiodinium</taxon>
    </lineage>
</organism>
<dbReference type="PROSITE" id="PS00018">
    <property type="entry name" value="EF_HAND_1"/>
    <property type="match status" value="1"/>
</dbReference>
<evidence type="ECO:0000256" key="2">
    <source>
        <dbReference type="SAM" id="MobiDB-lite"/>
    </source>
</evidence>
<feature type="domain" description="EF-hand" evidence="3">
    <location>
        <begin position="542"/>
        <end position="577"/>
    </location>
</feature>
<keyword evidence="1" id="KW-0106">Calcium</keyword>
<keyword evidence="5" id="KW-1185">Reference proteome</keyword>
<dbReference type="OrthoDB" id="426586at2759"/>
<dbReference type="PANTHER" id="PTHR42254:SF1">
    <property type="entry name" value="CALCINEURIN-LIKE PHOSPHOESTERASE DOMAIN-CONTAINING PROTEIN"/>
    <property type="match status" value="1"/>
</dbReference>
<evidence type="ECO:0000313" key="4">
    <source>
        <dbReference type="EMBL" id="CAE7205093.1"/>
    </source>
</evidence>
<dbReference type="InterPro" id="IPR011992">
    <property type="entry name" value="EF-hand-dom_pair"/>
</dbReference>
<evidence type="ECO:0000259" key="3">
    <source>
        <dbReference type="PROSITE" id="PS50222"/>
    </source>
</evidence>
<feature type="compositionally biased region" description="Basic and acidic residues" evidence="2">
    <location>
        <begin position="1539"/>
        <end position="1571"/>
    </location>
</feature>
<dbReference type="InterPro" id="IPR002048">
    <property type="entry name" value="EF_hand_dom"/>
</dbReference>
<accession>A0A812JMP0</accession>
<evidence type="ECO:0000256" key="1">
    <source>
        <dbReference type="ARBA" id="ARBA00022837"/>
    </source>
</evidence>
<dbReference type="SUPFAM" id="SSF47473">
    <property type="entry name" value="EF-hand"/>
    <property type="match status" value="1"/>
</dbReference>
<dbReference type="EMBL" id="CAJNJA010006085">
    <property type="protein sequence ID" value="CAE7205093.1"/>
    <property type="molecule type" value="Genomic_DNA"/>
</dbReference>
<dbReference type="SUPFAM" id="SSF56300">
    <property type="entry name" value="Metallo-dependent phosphatases"/>
    <property type="match status" value="1"/>
</dbReference>